<dbReference type="Proteomes" id="UP000480804">
    <property type="component" value="Unassembled WGS sequence"/>
</dbReference>
<evidence type="ECO:0000313" key="2">
    <source>
        <dbReference type="Proteomes" id="UP000480804"/>
    </source>
</evidence>
<proteinExistence type="predicted"/>
<dbReference type="EMBL" id="BLLO01000007">
    <property type="protein sequence ID" value="GFH75590.1"/>
    <property type="molecule type" value="Genomic_DNA"/>
</dbReference>
<sequence>MVGVGGHRGDHQEAPYRGAFGGCGEEFRAVAVHRLLAGRSAARARAGREDRRVGAPQHLGDLLHARRLQVAQDGLGARLAQVVGLGGIADQSCHVVSARGEQPLPAAARSFRVHQR</sequence>
<organism evidence="1 2">
    <name type="scientific">Streptomyces gougerotii</name>
    <dbReference type="NCBI Taxonomy" id="53448"/>
    <lineage>
        <taxon>Bacteria</taxon>
        <taxon>Bacillati</taxon>
        <taxon>Actinomycetota</taxon>
        <taxon>Actinomycetes</taxon>
        <taxon>Kitasatosporales</taxon>
        <taxon>Streptomycetaceae</taxon>
        <taxon>Streptomyces</taxon>
        <taxon>Streptomyces diastaticus group</taxon>
    </lineage>
</organism>
<reference evidence="1 2" key="1">
    <citation type="submission" date="2020-02" db="EMBL/GenBank/DDBJ databases">
        <title>Whole genome shotgun sequence of Streptomyces gougerotii NBRC 13043.</title>
        <authorList>
            <person name="Ichikawa N."/>
            <person name="Komaki H."/>
            <person name="Tamura T."/>
        </authorList>
    </citation>
    <scope>NUCLEOTIDE SEQUENCE [LARGE SCALE GENOMIC DNA]</scope>
    <source>
        <strain evidence="1 2">NBRC 13043</strain>
    </source>
</reference>
<name>A0ABQ1CZL8_9ACTN</name>
<protein>
    <submittedName>
        <fullName evidence="1">Uncharacterized protein</fullName>
    </submittedName>
</protein>
<gene>
    <name evidence="1" type="ORF">Sgou_02600</name>
</gene>
<keyword evidence="2" id="KW-1185">Reference proteome</keyword>
<accession>A0ABQ1CZL8</accession>
<comment type="caution">
    <text evidence="1">The sequence shown here is derived from an EMBL/GenBank/DDBJ whole genome shotgun (WGS) entry which is preliminary data.</text>
</comment>
<evidence type="ECO:0000313" key="1">
    <source>
        <dbReference type="EMBL" id="GFH75590.1"/>
    </source>
</evidence>